<dbReference type="Proteomes" id="UP000887565">
    <property type="component" value="Unplaced"/>
</dbReference>
<feature type="transmembrane region" description="Helical" evidence="6">
    <location>
        <begin position="143"/>
        <end position="166"/>
    </location>
</feature>
<feature type="transmembrane region" description="Helical" evidence="6">
    <location>
        <begin position="172"/>
        <end position="197"/>
    </location>
</feature>
<evidence type="ECO:0000256" key="5">
    <source>
        <dbReference type="SAM" id="MobiDB-lite"/>
    </source>
</evidence>
<dbReference type="WBParaSite" id="nRc.2.0.1.t40964-RA">
    <property type="protein sequence ID" value="nRc.2.0.1.t40964-RA"/>
    <property type="gene ID" value="nRc.2.0.1.g40964"/>
</dbReference>
<feature type="transmembrane region" description="Helical" evidence="6">
    <location>
        <begin position="85"/>
        <end position="104"/>
    </location>
</feature>
<comment type="subcellular location">
    <subcellularLocation>
        <location evidence="1">Membrane</location>
        <topology evidence="1">Multi-pass membrane protein</topology>
    </subcellularLocation>
</comment>
<keyword evidence="7" id="KW-1185">Reference proteome</keyword>
<evidence type="ECO:0000313" key="8">
    <source>
        <dbReference type="WBParaSite" id="nRc.2.0.1.t40964-RA"/>
    </source>
</evidence>
<dbReference type="InterPro" id="IPR036259">
    <property type="entry name" value="MFS_trans_sf"/>
</dbReference>
<dbReference type="GO" id="GO:0016020">
    <property type="term" value="C:membrane"/>
    <property type="evidence" value="ECO:0007669"/>
    <property type="project" value="UniProtKB-SubCell"/>
</dbReference>
<dbReference type="Gene3D" id="1.20.1250.20">
    <property type="entry name" value="MFS general substrate transporter like domains"/>
    <property type="match status" value="1"/>
</dbReference>
<name>A0A915KR71_ROMCU</name>
<sequence length="230" mass="25536">MAGRPPIFTSNKNKHKNEQNHKQPALGHTSACPSETSTLTLFLARSAPVFCVYRCLTSAKAALFLLGNFFGSWVMKHYLQLKDTTVLLISLSSAVSHLILMALSDQGWHLYLSITVGMLSNLTLPTLKSIVAQVVEPDEVGKAYTATGITADLAFVTSTLVFNNVYKVTVAYFAGFVFLFAAFLLSLCILVVLWMAYDDYEQERNEETSEKCDGECKKMFDKQDSATTRF</sequence>
<reference evidence="8" key="1">
    <citation type="submission" date="2022-11" db="UniProtKB">
        <authorList>
            <consortium name="WormBaseParasite"/>
        </authorList>
    </citation>
    <scope>IDENTIFICATION</scope>
</reference>
<evidence type="ECO:0000256" key="2">
    <source>
        <dbReference type="ARBA" id="ARBA00022692"/>
    </source>
</evidence>
<evidence type="ECO:0000256" key="3">
    <source>
        <dbReference type="ARBA" id="ARBA00022989"/>
    </source>
</evidence>
<evidence type="ECO:0000256" key="6">
    <source>
        <dbReference type="SAM" id="Phobius"/>
    </source>
</evidence>
<dbReference type="PANTHER" id="PTHR23507:SF1">
    <property type="entry name" value="FI18259P1-RELATED"/>
    <property type="match status" value="1"/>
</dbReference>
<organism evidence="7 8">
    <name type="scientific">Romanomermis culicivorax</name>
    <name type="common">Nematode worm</name>
    <dbReference type="NCBI Taxonomy" id="13658"/>
    <lineage>
        <taxon>Eukaryota</taxon>
        <taxon>Metazoa</taxon>
        <taxon>Ecdysozoa</taxon>
        <taxon>Nematoda</taxon>
        <taxon>Enoplea</taxon>
        <taxon>Dorylaimia</taxon>
        <taxon>Mermithida</taxon>
        <taxon>Mermithoidea</taxon>
        <taxon>Mermithidae</taxon>
        <taxon>Romanomermis</taxon>
    </lineage>
</organism>
<keyword evidence="2 6" id="KW-0812">Transmembrane</keyword>
<proteinExistence type="predicted"/>
<evidence type="ECO:0000256" key="4">
    <source>
        <dbReference type="ARBA" id="ARBA00023136"/>
    </source>
</evidence>
<dbReference type="SUPFAM" id="SSF103473">
    <property type="entry name" value="MFS general substrate transporter"/>
    <property type="match status" value="1"/>
</dbReference>
<evidence type="ECO:0000313" key="7">
    <source>
        <dbReference type="Proteomes" id="UP000887565"/>
    </source>
</evidence>
<keyword evidence="3 6" id="KW-1133">Transmembrane helix</keyword>
<accession>A0A915KR71</accession>
<keyword evidence="4 6" id="KW-0472">Membrane</keyword>
<feature type="transmembrane region" description="Helical" evidence="6">
    <location>
        <begin position="110"/>
        <end position="131"/>
    </location>
</feature>
<dbReference type="GO" id="GO:0022857">
    <property type="term" value="F:transmembrane transporter activity"/>
    <property type="evidence" value="ECO:0007669"/>
    <property type="project" value="TreeGrafter"/>
</dbReference>
<evidence type="ECO:0000256" key="1">
    <source>
        <dbReference type="ARBA" id="ARBA00004141"/>
    </source>
</evidence>
<protein>
    <submittedName>
        <fullName evidence="8">Uncharacterized protein</fullName>
    </submittedName>
</protein>
<dbReference type="OMA" id="GHTSACP"/>
<dbReference type="AlphaFoldDB" id="A0A915KR71"/>
<dbReference type="PANTHER" id="PTHR23507">
    <property type="entry name" value="ZGC:174356"/>
    <property type="match status" value="1"/>
</dbReference>
<feature type="region of interest" description="Disordered" evidence="5">
    <location>
        <begin position="1"/>
        <end position="31"/>
    </location>
</feature>